<dbReference type="AlphaFoldDB" id="U9UJI5"/>
<reference evidence="2" key="1">
    <citation type="submission" date="2013-07" db="EMBL/GenBank/DDBJ databases">
        <title>The genome of an arbuscular mycorrhizal fungus provides insights into the evolution of the oldest plant symbiosis.</title>
        <authorList>
            <consortium name="DOE Joint Genome Institute"/>
            <person name="Tisserant E."/>
            <person name="Malbreil M."/>
            <person name="Kuo A."/>
            <person name="Kohler A."/>
            <person name="Symeonidi A."/>
            <person name="Balestrini R."/>
            <person name="Charron P."/>
            <person name="Duensing N."/>
            <person name="Frei-dit-Frey N."/>
            <person name="Gianinazzi-Pearson V."/>
            <person name="Gilbert B."/>
            <person name="Handa Y."/>
            <person name="Hijri M."/>
            <person name="Kaul R."/>
            <person name="Kawaguchi M."/>
            <person name="Krajinski F."/>
            <person name="Lammers P."/>
            <person name="Lapierre D."/>
            <person name="Masclaux F.G."/>
            <person name="Murat C."/>
            <person name="Morin E."/>
            <person name="Ndikumana S."/>
            <person name="Pagni M."/>
            <person name="Petitpierre D."/>
            <person name="Requena N."/>
            <person name="Rosikiewicz P."/>
            <person name="Riley R."/>
            <person name="Saito K."/>
            <person name="San Clemente H."/>
            <person name="Shapiro H."/>
            <person name="van Tuinen D."/>
            <person name="Becard G."/>
            <person name="Bonfante P."/>
            <person name="Paszkowski U."/>
            <person name="Shachar-Hill Y."/>
            <person name="Young J.P."/>
            <person name="Sanders I.R."/>
            <person name="Henrissat B."/>
            <person name="Rensing S.A."/>
            <person name="Grigoriev I.V."/>
            <person name="Corradi N."/>
            <person name="Roux C."/>
            <person name="Martin F."/>
        </authorList>
    </citation>
    <scope>NUCLEOTIDE SEQUENCE</scope>
    <source>
        <strain evidence="2">DAOM 197198</strain>
    </source>
</reference>
<feature type="compositionally biased region" description="Basic residues" evidence="1">
    <location>
        <begin position="9"/>
        <end position="19"/>
    </location>
</feature>
<dbReference type="HOGENOM" id="CLU_894716_0_0_1"/>
<sequence>MSNNSNNKKNNKKNNKQKQQRFQEETPDEGSNRQRGRTEEESNPNETSDKTNKSTSKSSPIKSILKSATVKSRLPGSRDLDELANFDIELAHERMESYAIATTYLRDQNAHQKANLNPAQTAKLRSKLRKERLKGENDIKFAELRRLRGTLANIISRLDRTSSKTKIQHQLKEIQGHMLTKIPSGRAKIGKALIKPLTGQKTKATNLLLIHWTIIQPLGQTTGITNGSSNGFKEIQQKKDSNWNDTQFNTWIKGLTRITVKTMILLLNGYSFLSFYDSSLFFGSSGLSKHHFMFLQEKGIHVYMSDVILSE</sequence>
<feature type="compositionally biased region" description="Low complexity" evidence="1">
    <location>
        <begin position="53"/>
        <end position="64"/>
    </location>
</feature>
<dbReference type="VEuPathDB" id="FungiDB:RhiirFUN_016534"/>
<accession>U9UJI5</accession>
<proteinExistence type="predicted"/>
<dbReference type="EMBL" id="KI277253">
    <property type="protein sequence ID" value="ESA20520.1"/>
    <property type="molecule type" value="Genomic_DNA"/>
</dbReference>
<feature type="region of interest" description="Disordered" evidence="1">
    <location>
        <begin position="1"/>
        <end position="64"/>
    </location>
</feature>
<evidence type="ECO:0000313" key="2">
    <source>
        <dbReference type="EMBL" id="ESA20520.1"/>
    </source>
</evidence>
<evidence type="ECO:0000256" key="1">
    <source>
        <dbReference type="SAM" id="MobiDB-lite"/>
    </source>
</evidence>
<protein>
    <submittedName>
        <fullName evidence="2">Uncharacterized protein</fullName>
    </submittedName>
</protein>
<name>U9UJI5_RHIID</name>
<organism evidence="2">
    <name type="scientific">Rhizophagus irregularis (strain DAOM 181602 / DAOM 197198 / MUCL 43194)</name>
    <name type="common">Arbuscular mycorrhizal fungus</name>
    <name type="synonym">Glomus intraradices</name>
    <dbReference type="NCBI Taxonomy" id="747089"/>
    <lineage>
        <taxon>Eukaryota</taxon>
        <taxon>Fungi</taxon>
        <taxon>Fungi incertae sedis</taxon>
        <taxon>Mucoromycota</taxon>
        <taxon>Glomeromycotina</taxon>
        <taxon>Glomeromycetes</taxon>
        <taxon>Glomerales</taxon>
        <taxon>Glomeraceae</taxon>
        <taxon>Rhizophagus</taxon>
    </lineage>
</organism>
<gene>
    <name evidence="2" type="ORF">GLOINDRAFT_1999</name>
</gene>
<feature type="compositionally biased region" description="Basic and acidic residues" evidence="1">
    <location>
        <begin position="30"/>
        <end position="40"/>
    </location>
</feature>